<evidence type="ECO:0000259" key="2">
    <source>
        <dbReference type="Pfam" id="PF13568"/>
    </source>
</evidence>
<dbReference type="AlphaFoldDB" id="A0A9X3CUT8"/>
<evidence type="ECO:0000256" key="1">
    <source>
        <dbReference type="SAM" id="SignalP"/>
    </source>
</evidence>
<dbReference type="Proteomes" id="UP001148482">
    <property type="component" value="Unassembled WGS sequence"/>
</dbReference>
<accession>A0A9X3CUT8</accession>
<dbReference type="InterPro" id="IPR025665">
    <property type="entry name" value="Beta-barrel_OMP_2"/>
</dbReference>
<sequence>MKTKQLFLAVVLIFTAISATLAQNVDYGIKVGGNYSTLSGYQNGEKNYLPGFHAGLIAEVRLSPTFSLQPELLYSLEGARAEFTYSIGEASFSIDQKIKLGYINLPVIMNYYVFPAFSLHAGPQVGYLVSANSEYDLTSKFPGESQVNKSGEEDIKDTFKKASLGLNVGFGYELQNHLFLQARYHFGLSDISNYNEEILEDFEGELEKIKNSGFQVSVGYKF</sequence>
<protein>
    <submittedName>
        <fullName evidence="3">Porin family protein</fullName>
    </submittedName>
</protein>
<dbReference type="EMBL" id="JAPJDA010000004">
    <property type="protein sequence ID" value="MCX2837242.1"/>
    <property type="molecule type" value="Genomic_DNA"/>
</dbReference>
<proteinExistence type="predicted"/>
<feature type="chain" id="PRO_5040909224" evidence="1">
    <location>
        <begin position="23"/>
        <end position="222"/>
    </location>
</feature>
<gene>
    <name evidence="3" type="ORF">OQ279_03680</name>
</gene>
<keyword evidence="1" id="KW-0732">Signal</keyword>
<dbReference type="InterPro" id="IPR011250">
    <property type="entry name" value="OMP/PagP_B-barrel"/>
</dbReference>
<keyword evidence="4" id="KW-1185">Reference proteome</keyword>
<feature type="domain" description="Outer membrane protein beta-barrel" evidence="2">
    <location>
        <begin position="22"/>
        <end position="192"/>
    </location>
</feature>
<dbReference type="Gene3D" id="2.40.160.20">
    <property type="match status" value="1"/>
</dbReference>
<dbReference type="Pfam" id="PF13568">
    <property type="entry name" value="OMP_b-brl_2"/>
    <property type="match status" value="1"/>
</dbReference>
<comment type="caution">
    <text evidence="3">The sequence shown here is derived from an EMBL/GenBank/DDBJ whole genome shotgun (WGS) entry which is preliminary data.</text>
</comment>
<evidence type="ECO:0000313" key="4">
    <source>
        <dbReference type="Proteomes" id="UP001148482"/>
    </source>
</evidence>
<dbReference type="RefSeq" id="WP_266068452.1">
    <property type="nucleotide sequence ID" value="NZ_JAPJDA010000004.1"/>
</dbReference>
<feature type="signal peptide" evidence="1">
    <location>
        <begin position="1"/>
        <end position="22"/>
    </location>
</feature>
<organism evidence="3 4">
    <name type="scientific">Salinimicrobium profundisediminis</name>
    <dbReference type="NCBI Taxonomy" id="2994553"/>
    <lineage>
        <taxon>Bacteria</taxon>
        <taxon>Pseudomonadati</taxon>
        <taxon>Bacteroidota</taxon>
        <taxon>Flavobacteriia</taxon>
        <taxon>Flavobacteriales</taxon>
        <taxon>Flavobacteriaceae</taxon>
        <taxon>Salinimicrobium</taxon>
    </lineage>
</organism>
<evidence type="ECO:0000313" key="3">
    <source>
        <dbReference type="EMBL" id="MCX2837242.1"/>
    </source>
</evidence>
<reference evidence="3" key="1">
    <citation type="submission" date="2022-11" db="EMBL/GenBank/DDBJ databases">
        <title>Salinimicrobium profundisediminis sp. nov., isolated from deep-sea sediment of the Mariana Trench.</title>
        <authorList>
            <person name="Fu H."/>
        </authorList>
    </citation>
    <scope>NUCLEOTIDE SEQUENCE</scope>
    <source>
        <strain evidence="3">MT39</strain>
    </source>
</reference>
<dbReference type="SUPFAM" id="SSF56925">
    <property type="entry name" value="OMPA-like"/>
    <property type="match status" value="1"/>
</dbReference>
<name>A0A9X3CUT8_9FLAO</name>